<dbReference type="Gene3D" id="3.60.15.10">
    <property type="entry name" value="Ribonuclease Z/Hydroxyacylglutathione hydrolase-like"/>
    <property type="match status" value="1"/>
</dbReference>
<dbReference type="InterPro" id="IPR045761">
    <property type="entry name" value="ODP_dom"/>
</dbReference>
<dbReference type="SMART" id="SM00849">
    <property type="entry name" value="Lactamase_B"/>
    <property type="match status" value="1"/>
</dbReference>
<dbReference type="InterPro" id="IPR036866">
    <property type="entry name" value="RibonucZ/Hydroxyglut_hydro"/>
</dbReference>
<dbReference type="SUPFAM" id="SSF56281">
    <property type="entry name" value="Metallo-hydrolase/oxidoreductase"/>
    <property type="match status" value="1"/>
</dbReference>
<dbReference type="InterPro" id="IPR001279">
    <property type="entry name" value="Metallo-B-lactamas"/>
</dbReference>
<dbReference type="AlphaFoldDB" id="A0A370DBI9"/>
<sequence>MKIDYNSPVAATREIYWVGFFDEAAQLHCNPYLIIDEEDIVFINPGSIPHFPVVKRKVMELVNPEDITYIIAQHQDPDVCGNLAVVEDVINRNDLKIVGHSNSLRLIRHLGLRSELYAVDEHDYALTLKSGRRLEFLFTPYLHSPGAIVTYDTKTPSLFTSDIFAAISQDWSLFAEGDFLSPMVPFHQNYMPSNQILKHCMERFEKMDLDRILPQHDSILEGRDIQRAIDHLKALPCGIDLVNTGPDQ</sequence>
<name>A0A370DBI9_9GAMM</name>
<evidence type="ECO:0000313" key="3">
    <source>
        <dbReference type="Proteomes" id="UP000255508"/>
    </source>
</evidence>
<proteinExistence type="predicted"/>
<organism evidence="2 3">
    <name type="scientific">endosymbiont of Lamellibrachia luymesi</name>
    <dbReference type="NCBI Taxonomy" id="2200907"/>
    <lineage>
        <taxon>Bacteria</taxon>
        <taxon>Pseudomonadati</taxon>
        <taxon>Pseudomonadota</taxon>
        <taxon>Gammaproteobacteria</taxon>
        <taxon>sulfur-oxidizing symbionts</taxon>
    </lineage>
</organism>
<gene>
    <name evidence="2" type="ORF">DIZ79_18545</name>
</gene>
<accession>A0A370DBI9</accession>
<dbReference type="PANTHER" id="PTHR43041:SF1">
    <property type="entry name" value="METALLO-BETA-LACTAMASE DOMAIN-CONTAINING PROTEIN"/>
    <property type="match status" value="1"/>
</dbReference>
<dbReference type="Pfam" id="PF19583">
    <property type="entry name" value="ODP"/>
    <property type="match status" value="1"/>
</dbReference>
<dbReference type="EMBL" id="QFXD01000329">
    <property type="protein sequence ID" value="RDH81744.1"/>
    <property type="molecule type" value="Genomic_DNA"/>
</dbReference>
<evidence type="ECO:0000313" key="2">
    <source>
        <dbReference type="EMBL" id="RDH81744.1"/>
    </source>
</evidence>
<dbReference type="PANTHER" id="PTHR43041">
    <property type="entry name" value="HYDROLASE, METALLO-BETA-LACTAMASE SUPERFAMILY"/>
    <property type="match status" value="1"/>
</dbReference>
<feature type="domain" description="Metallo-beta-lactamase" evidence="1">
    <location>
        <begin position="28"/>
        <end position="216"/>
    </location>
</feature>
<comment type="caution">
    <text evidence="2">The sequence shown here is derived from an EMBL/GenBank/DDBJ whole genome shotgun (WGS) entry which is preliminary data.</text>
</comment>
<dbReference type="Proteomes" id="UP000255508">
    <property type="component" value="Unassembled WGS sequence"/>
</dbReference>
<protein>
    <recommendedName>
        <fullName evidence="1">Metallo-beta-lactamase domain-containing protein</fullName>
    </recommendedName>
</protein>
<evidence type="ECO:0000259" key="1">
    <source>
        <dbReference type="SMART" id="SM00849"/>
    </source>
</evidence>
<reference evidence="2 3" key="1">
    <citation type="journal article" date="2018" name="ISME J.">
        <title>Endosymbiont genomes yield clues of tubeworm success.</title>
        <authorList>
            <person name="Li Y."/>
            <person name="Liles M.R."/>
            <person name="Halanych K.M."/>
        </authorList>
    </citation>
    <scope>NUCLEOTIDE SEQUENCE [LARGE SCALE GENOMIC DNA]</scope>
    <source>
        <strain evidence="2">A1422</strain>
    </source>
</reference>